<sequence>MGTHGWAYRRRQPEGTVLYEAVRENLATLLAEASEVGRGLPRYVEQDFARYLECGVLAHGFARVRCESCKDELLVAFACKGRGVCPSCSAKRAHVTAMHLVEQVLPHVPFRQWTLSFPHRVQWVLFKDVGLLSDVLTVFLRAVFALQCRRAWRQGLRGGQAGAVSFIQFFGSALQVTPHFHSLVPDGVFVPREGRVRFEPLPPPTQGEVERLLKVVRHRVLRLLEKRGALPAQGPEDALQVYQAHSLQRRLRWTEVDVRPPPRKQPRCAFLEGFSLHANTHLHANDRHGLERLCRYEARGVLALERLKRAEDGRIAYRMKRPLPDGTTHLLFTGLELLRRVASLVPPPRTNLTRVHGVFAPGAQLRPFLVPQAGWVPTLEAVLRLAVLMLLGTTTAIHPKTCRMSLSWTQGTAIESSRSSPKSR</sequence>
<feature type="domain" description="Transposase IS801/IS1294" evidence="1">
    <location>
        <begin position="162"/>
        <end position="360"/>
    </location>
</feature>
<dbReference type="EMBL" id="QUMU01000014">
    <property type="protein sequence ID" value="REG24505.1"/>
    <property type="molecule type" value="Genomic_DNA"/>
</dbReference>
<dbReference type="RefSeq" id="WP_147333160.1">
    <property type="nucleotide sequence ID" value="NZ_QUMU01000014.1"/>
</dbReference>
<feature type="domain" description="Transposase zinc-binding" evidence="2">
    <location>
        <begin position="38"/>
        <end position="116"/>
    </location>
</feature>
<dbReference type="Proteomes" id="UP000256345">
    <property type="component" value="Unassembled WGS sequence"/>
</dbReference>
<dbReference type="Pfam" id="PF14319">
    <property type="entry name" value="Zn_Tnp_IS91"/>
    <property type="match status" value="1"/>
</dbReference>
<keyword evidence="4" id="KW-1185">Reference proteome</keyword>
<accession>A0ABX9JQJ7</accession>
<name>A0ABX9JQJ7_9BACT</name>
<reference evidence="3 4" key="1">
    <citation type="submission" date="2018-08" db="EMBL/GenBank/DDBJ databases">
        <title>Genomic Encyclopedia of Archaeal and Bacterial Type Strains, Phase II (KMG-II): from individual species to whole genera.</title>
        <authorList>
            <person name="Goeker M."/>
        </authorList>
    </citation>
    <scope>NUCLEOTIDE SEQUENCE [LARGE SCALE GENOMIC DNA]</scope>
    <source>
        <strain evidence="3 4">DSM 2261</strain>
    </source>
</reference>
<organism evidence="3 4">
    <name type="scientific">Archangium gephyra</name>
    <dbReference type="NCBI Taxonomy" id="48"/>
    <lineage>
        <taxon>Bacteria</taxon>
        <taxon>Pseudomonadati</taxon>
        <taxon>Myxococcota</taxon>
        <taxon>Myxococcia</taxon>
        <taxon>Myxococcales</taxon>
        <taxon>Cystobacterineae</taxon>
        <taxon>Archangiaceae</taxon>
        <taxon>Archangium</taxon>
    </lineage>
</organism>
<dbReference type="InterPro" id="IPR026889">
    <property type="entry name" value="Zn_Tnp"/>
</dbReference>
<evidence type="ECO:0000313" key="3">
    <source>
        <dbReference type="EMBL" id="REG24505.1"/>
    </source>
</evidence>
<comment type="caution">
    <text evidence="3">The sequence shown here is derived from an EMBL/GenBank/DDBJ whole genome shotgun (WGS) entry which is preliminary data.</text>
</comment>
<proteinExistence type="predicted"/>
<evidence type="ECO:0000259" key="2">
    <source>
        <dbReference type="Pfam" id="PF14319"/>
    </source>
</evidence>
<evidence type="ECO:0000313" key="4">
    <source>
        <dbReference type="Proteomes" id="UP000256345"/>
    </source>
</evidence>
<dbReference type="Pfam" id="PF04986">
    <property type="entry name" value="Y2_Tnp"/>
    <property type="match status" value="1"/>
</dbReference>
<dbReference type="InterPro" id="IPR007069">
    <property type="entry name" value="Transposase_32"/>
</dbReference>
<gene>
    <name evidence="3" type="ORF">ATI61_114113</name>
</gene>
<protein>
    <submittedName>
        <fullName evidence="3">Transposase-like zinc-binding protein</fullName>
    </submittedName>
</protein>
<evidence type="ECO:0000259" key="1">
    <source>
        <dbReference type="Pfam" id="PF04986"/>
    </source>
</evidence>